<organism evidence="2 3">
    <name type="scientific">Pseudoalteromonas tunicata D2</name>
    <dbReference type="NCBI Taxonomy" id="87626"/>
    <lineage>
        <taxon>Bacteria</taxon>
        <taxon>Pseudomonadati</taxon>
        <taxon>Pseudomonadota</taxon>
        <taxon>Gammaproteobacteria</taxon>
        <taxon>Alteromonadales</taxon>
        <taxon>Pseudoalteromonadaceae</taxon>
        <taxon>Pseudoalteromonas</taxon>
    </lineage>
</organism>
<feature type="transmembrane region" description="Helical" evidence="1">
    <location>
        <begin position="6"/>
        <end position="32"/>
    </location>
</feature>
<dbReference type="STRING" id="87626.PTD2_08274"/>
<dbReference type="Proteomes" id="UP000006201">
    <property type="component" value="Unassembled WGS sequence"/>
</dbReference>
<sequence length="40" mass="4802">MIQPFFLLNILLIPVLSLLVTFFGVQVSRYVFAIYHRFER</sequence>
<dbReference type="AlphaFoldDB" id="A4C8W0"/>
<keyword evidence="1" id="KW-0812">Transmembrane</keyword>
<proteinExistence type="predicted"/>
<reference evidence="2 3" key="1">
    <citation type="submission" date="2006-02" db="EMBL/GenBank/DDBJ databases">
        <authorList>
            <person name="Moran M.A."/>
            <person name="Kjelleberg S."/>
            <person name="Egan S."/>
            <person name="Saunders N."/>
            <person name="Thomas T."/>
            <person name="Ferriera S."/>
            <person name="Johnson J."/>
            <person name="Kravitz S."/>
            <person name="Halpern A."/>
            <person name="Remington K."/>
            <person name="Beeson K."/>
            <person name="Tran B."/>
            <person name="Rogers Y.-H."/>
            <person name="Friedman R."/>
            <person name="Venter J.C."/>
        </authorList>
    </citation>
    <scope>NUCLEOTIDE SEQUENCE [LARGE SCALE GENOMIC DNA]</scope>
    <source>
        <strain evidence="2 3">D2</strain>
    </source>
</reference>
<evidence type="ECO:0000256" key="1">
    <source>
        <dbReference type="SAM" id="Phobius"/>
    </source>
</evidence>
<dbReference type="RefSeq" id="WP_009838286.1">
    <property type="nucleotide sequence ID" value="NZ_AAOH01000003.1"/>
</dbReference>
<keyword evidence="3" id="KW-1185">Reference proteome</keyword>
<keyword evidence="1" id="KW-0472">Membrane</keyword>
<dbReference type="HOGENOM" id="CLU_3295291_0_0_6"/>
<evidence type="ECO:0000313" key="2">
    <source>
        <dbReference type="EMBL" id="EAR29025.1"/>
    </source>
</evidence>
<evidence type="ECO:0000313" key="3">
    <source>
        <dbReference type="Proteomes" id="UP000006201"/>
    </source>
</evidence>
<comment type="caution">
    <text evidence="2">The sequence shown here is derived from an EMBL/GenBank/DDBJ whole genome shotgun (WGS) entry which is preliminary data.</text>
</comment>
<name>A4C8W0_9GAMM</name>
<accession>A4C8W0</accession>
<keyword evidence="1" id="KW-1133">Transmembrane helix</keyword>
<protein>
    <submittedName>
        <fullName evidence="2">Uncharacterized protein</fullName>
    </submittedName>
</protein>
<dbReference type="EMBL" id="AAOH01000003">
    <property type="protein sequence ID" value="EAR29025.1"/>
    <property type="molecule type" value="Genomic_DNA"/>
</dbReference>
<gene>
    <name evidence="2" type="ORF">PTD2_08274</name>
</gene>